<protein>
    <submittedName>
        <fullName evidence="1">Alpha-D-ribose 1-methylphosphonate 5-triphosphate synthase subunit PhnG</fullName>
    </submittedName>
</protein>
<keyword evidence="2" id="KW-1185">Reference proteome</keyword>
<evidence type="ECO:0000313" key="2">
    <source>
        <dbReference type="Proteomes" id="UP000199409"/>
    </source>
</evidence>
<organism evidence="1 2">
    <name type="scientific">Desulfuromusa kysingii</name>
    <dbReference type="NCBI Taxonomy" id="37625"/>
    <lineage>
        <taxon>Bacteria</taxon>
        <taxon>Pseudomonadati</taxon>
        <taxon>Thermodesulfobacteriota</taxon>
        <taxon>Desulfuromonadia</taxon>
        <taxon>Desulfuromonadales</taxon>
        <taxon>Geopsychrobacteraceae</taxon>
        <taxon>Desulfuromusa</taxon>
    </lineage>
</organism>
<dbReference type="STRING" id="37625.SAMN05660420_01710"/>
<dbReference type="RefSeq" id="WP_092346776.1">
    <property type="nucleotide sequence ID" value="NZ_FNQN01000004.1"/>
</dbReference>
<dbReference type="InterPro" id="IPR009609">
    <property type="entry name" value="Phosphonate_metab_PhnG"/>
</dbReference>
<name>A0A1H3ZX15_9BACT</name>
<dbReference type="OrthoDB" id="5615100at2"/>
<dbReference type="Pfam" id="PF06754">
    <property type="entry name" value="PhnG"/>
    <property type="match status" value="1"/>
</dbReference>
<gene>
    <name evidence="1" type="ORF">SAMN05660420_01710</name>
</gene>
<accession>A0A1H3ZX15</accession>
<dbReference type="EMBL" id="FNQN01000004">
    <property type="protein sequence ID" value="SEA28188.1"/>
    <property type="molecule type" value="Genomic_DNA"/>
</dbReference>
<dbReference type="GO" id="GO:0015716">
    <property type="term" value="P:organic phosphonate transport"/>
    <property type="evidence" value="ECO:0007669"/>
    <property type="project" value="InterPro"/>
</dbReference>
<dbReference type="GO" id="GO:0019634">
    <property type="term" value="P:organic phosphonate metabolic process"/>
    <property type="evidence" value="ECO:0007669"/>
    <property type="project" value="InterPro"/>
</dbReference>
<dbReference type="AlphaFoldDB" id="A0A1H3ZX15"/>
<proteinExistence type="predicted"/>
<sequence length="144" mass="15825">MDHLNETQICTSIVNDMPRESIRELLELAETAPINIISTPKAGLSMMHVLDAFDSEFLLGEVLVSSAEVTLDGKRGFGMVTGDEPERSLARACAEVLLAGDNELLKSRVQKLLASEQQNLHEQRRSEEKLIAGTKVSFELMAGQ</sequence>
<evidence type="ECO:0000313" key="1">
    <source>
        <dbReference type="EMBL" id="SEA28188.1"/>
    </source>
</evidence>
<reference evidence="1 2" key="1">
    <citation type="submission" date="2016-10" db="EMBL/GenBank/DDBJ databases">
        <authorList>
            <person name="de Groot N.N."/>
        </authorList>
    </citation>
    <scope>NUCLEOTIDE SEQUENCE [LARGE SCALE GENOMIC DNA]</scope>
    <source>
        <strain evidence="1 2">DSM 7343</strain>
    </source>
</reference>
<dbReference type="Proteomes" id="UP000199409">
    <property type="component" value="Unassembled WGS sequence"/>
</dbReference>